<evidence type="ECO:0000256" key="2">
    <source>
        <dbReference type="ARBA" id="ARBA00023136"/>
    </source>
</evidence>
<dbReference type="RefSeq" id="WP_138724292.1">
    <property type="nucleotide sequence ID" value="NZ_SSHJ02000008.1"/>
</dbReference>
<organism evidence="6 7">
    <name type="scientific">Pedobacter ureilyticus</name>
    <dbReference type="NCBI Taxonomy" id="1393051"/>
    <lineage>
        <taxon>Bacteria</taxon>
        <taxon>Pseudomonadati</taxon>
        <taxon>Bacteroidota</taxon>
        <taxon>Sphingobacteriia</taxon>
        <taxon>Sphingobacteriales</taxon>
        <taxon>Sphingobacteriaceae</taxon>
        <taxon>Pedobacter</taxon>
    </lineage>
</organism>
<keyword evidence="7" id="KW-1185">Reference proteome</keyword>
<evidence type="ECO:0000259" key="5">
    <source>
        <dbReference type="Pfam" id="PF01103"/>
    </source>
</evidence>
<sequence>MIRKITLIVLSILTGFFASAQDDVKYRVILIGDAGEMNTGQLQSLKSAANHVIKGKTTTLFLGDNIYPTGMGLPGDRNVEETEQILKSQFEPMRANGAAVYFIPGNHDWDKSGPNGLAKIQAQGEFLASFNDPLLKLIPENGCPNPVAINLTDKLTVIAYDSEWWLFPYDKTNPDCECNTRDQVTMRMRELLDQNKGKMIILASHHPFQSYGVHGGYYTFKNHLFPLTSLNKNLYIPLPVIGSLYPFLRTTFVNPEDMGHPLYKEMIEKVNGVFGDIPNVVYAAGHEHGLQLIKNKQLQIVSGAGAKHSPNKLGKNSLFHSYESGYVVADQLMNNDMRYEYYTYNDAEGVRKVFTYTQSYQQVDVSQPTQLSKVITADSVITKVKPSFDSVSRFHRYLFGDNYRKDYAMDIKLPVIRISEIEGGLKPTQLGGGNQSRSLRLVDKNGKEYVLRSVEKYPEVLLPQGLRNTFAKDVMRDNMASQHPFTALIVPVLAKAAKVPYSNPMIGLVSPDKNLGDYASIFENTICLLEERNPMGASDNTTKMLKKLDKDNDNTYDAKMYLRAKALDVLLGDWDRHEDQWRWKADTTKKGIKYLPVPRDRDQVLFRADGKIQRFAQKSDMLPMMQGIEKDLKDGNWFLWEGRAMNSKILSQYTEAQWDKEIKEFCDFFTDEVFEEALKRLPKESYDLRHKEFLAQLKQRKASLPKVMNEYYHFFNRIVDVQASHKNEKAEINGLADGHLKVELYKINKSGNVKDVTFSRVFDPKVTKQIRLYMRDGNDSVFIDNKTSPINLKVIAGHGKKVYHVSSSRNSVRLFGLKDENIFEGEEVSKLRTKLSSDTGNATYLGKDLYSRTSLYPNFGFNVDDGLSVGAFMKITNPGFRKQPYGNSQSFSALYSFATSAIRFKYTGDWLKALGNADVVVHANVQAPDNTRNFFGVGNETSFENNIRYYRTRVNLIQLETTLRWRRPKSTFSIGPSFQFYTFDPSDNQNKFINNTAELNSSDRFVIDQEKLYAGAIINFVNNTKDNELLPTLGSYIDFKLVGYKGVSSAARSFSQFNGSIALYKNLDGRANLVLANRFGGAVTVGHPAFYQYAYLGGEGTLLGYRQFRFAGKHSFYNNLELRIKLGDFVSYVLPGQVGFMGLYDIGRVWAKNDPSSQWHHGVGGGLYFSPAQLTILRMIAAYSKEGWYPQFSMNFRF</sequence>
<dbReference type="InterPro" id="IPR000184">
    <property type="entry name" value="Bac_surfAg_D15"/>
</dbReference>
<dbReference type="InterPro" id="IPR029052">
    <property type="entry name" value="Metallo-depent_PP-like"/>
</dbReference>
<dbReference type="EMBL" id="SSHJ02000008">
    <property type="protein sequence ID" value="MFN0257218.1"/>
    <property type="molecule type" value="Genomic_DNA"/>
</dbReference>
<feature type="chain" id="PRO_5046167379" evidence="3">
    <location>
        <begin position="21"/>
        <end position="1198"/>
    </location>
</feature>
<protein>
    <submittedName>
        <fullName evidence="6">Metallophosphoesterase</fullName>
    </submittedName>
</protein>
<dbReference type="Gene3D" id="3.60.21.10">
    <property type="match status" value="1"/>
</dbReference>
<keyword evidence="2" id="KW-0472">Membrane</keyword>
<feature type="signal peptide" evidence="3">
    <location>
        <begin position="1"/>
        <end position="20"/>
    </location>
</feature>
<name>A0ABW9J9J5_9SPHI</name>
<feature type="domain" description="Calcineurin-like phosphoesterase" evidence="4">
    <location>
        <begin position="27"/>
        <end position="221"/>
    </location>
</feature>
<reference evidence="6 7" key="1">
    <citation type="submission" date="2024-12" db="EMBL/GenBank/DDBJ databases">
        <authorList>
            <person name="Hu S."/>
        </authorList>
    </citation>
    <scope>NUCLEOTIDE SEQUENCE [LARGE SCALE GENOMIC DNA]</scope>
    <source>
        <strain evidence="6 7">THG-T11</strain>
    </source>
</reference>
<feature type="domain" description="Bacterial surface antigen (D15)" evidence="5">
    <location>
        <begin position="886"/>
        <end position="1164"/>
    </location>
</feature>
<accession>A0ABW9J9J5</accession>
<comment type="subcellular location">
    <subcellularLocation>
        <location evidence="1">Membrane</location>
    </subcellularLocation>
</comment>
<dbReference type="SUPFAM" id="SSF56300">
    <property type="entry name" value="Metallo-dependent phosphatases"/>
    <property type="match status" value="1"/>
</dbReference>
<dbReference type="InterPro" id="IPR004843">
    <property type="entry name" value="Calcineurin-like_PHP"/>
</dbReference>
<dbReference type="Gene3D" id="2.40.160.50">
    <property type="entry name" value="membrane protein fhac: a member of the omp85/tpsb transporter family"/>
    <property type="match status" value="1"/>
</dbReference>
<dbReference type="Pfam" id="PF00149">
    <property type="entry name" value="Metallophos"/>
    <property type="match status" value="1"/>
</dbReference>
<comment type="caution">
    <text evidence="6">The sequence shown here is derived from an EMBL/GenBank/DDBJ whole genome shotgun (WGS) entry which is preliminary data.</text>
</comment>
<dbReference type="Proteomes" id="UP001517247">
    <property type="component" value="Unassembled WGS sequence"/>
</dbReference>
<proteinExistence type="predicted"/>
<evidence type="ECO:0000259" key="4">
    <source>
        <dbReference type="Pfam" id="PF00149"/>
    </source>
</evidence>
<dbReference type="Pfam" id="PF01103">
    <property type="entry name" value="Omp85"/>
    <property type="match status" value="1"/>
</dbReference>
<evidence type="ECO:0000256" key="1">
    <source>
        <dbReference type="ARBA" id="ARBA00004370"/>
    </source>
</evidence>
<evidence type="ECO:0000313" key="6">
    <source>
        <dbReference type="EMBL" id="MFN0257218.1"/>
    </source>
</evidence>
<evidence type="ECO:0000313" key="7">
    <source>
        <dbReference type="Proteomes" id="UP001517247"/>
    </source>
</evidence>
<evidence type="ECO:0000256" key="3">
    <source>
        <dbReference type="SAM" id="SignalP"/>
    </source>
</evidence>
<keyword evidence="3" id="KW-0732">Signal</keyword>
<gene>
    <name evidence="6" type="ORF">E6A44_016625</name>
</gene>